<evidence type="ECO:0000256" key="5">
    <source>
        <dbReference type="ARBA" id="ARBA00023159"/>
    </source>
</evidence>
<proteinExistence type="inferred from homology"/>
<protein>
    <recommendedName>
        <fullName evidence="3 9">Mediator of RNA polymerase II transcription subunit 14</fullName>
    </recommendedName>
    <alternativeName>
        <fullName evidence="8 9">Mediator complex subunit 14</fullName>
    </alternativeName>
</protein>
<keyword evidence="7 9" id="KW-0539">Nucleus</keyword>
<sequence>MSAPTETSDAMVIDILNDSVVKHNGFTDVQPPRTPIEELERELAYNEVEQIFLGDLVVRVMQAIYTELTEMAETLPSMSDAVRKRTIADWVVKTKKQVVKVYAVVKWSRDADTIQKCKNISGFLGLHSKQFENATIDLLGGKENLGPARTRNYDLLTSLDVLTSGSYLRLPTCIKKRFEPIVPLSDEQVAKTLADMENVILYRLRVSEIIPVEMTRYTIGDGRAHFTVPKLFNVSLCLHGPSPTASWFLITVEFPVTVKGDLSDLQEFPRVPTGYIKEYIANEAYSRMSRYVQEVDIERPKLPEGVVDTPLIRLYNFLQMMSLSYQLEILWFQAQRMRSLGWAEHLSVLMFPDRKTLKASYWLRPPPALSQQRQRIKEPPFGGSITISIEEVKSQSSRTPREHALARLQQQSKLGHLKPSDEIEKLQLKVSWEHSQGVLGVNVPSSDIQLPPEAFEIDPENLDFEALLIRSIHKHTAAILKALEQKLQHDQNGEFSIPGIVSSDNDRLHIRLCADEIVTINIDPRTGRLNLRDTNGLVVANRAPRFNIVAAHLNKAPELLVDRLSELRLNTILALAEQKAQYLGLQYYRTRNFSPQDLEKLGTARGKLFIKLARFPNHYLVLVVKTQGFSFALITTRVIPGDPVTPLVMEDIAFLNFDRIRSEQLANPEAGSTSDTPFQLGAHDHTMEWFVQDTGASSGFDLTGQILKELYNYCCARVAYMNVERQFKLRAIPFTHVNPTIDTPISPEIARIQSSLARSVPALCVQATDILSGAPAAEAAMPNIRVIPINWWSDENAQVVTCVKLKYVQQPLGKSAGTSSVIRPSQRIIYDTKEAVVSFLSENVNTCVDEFLEEWARVSKMVVIAREIAQMSKMKGLKDVQLLSFDLQTVEFAYAPGYSVSITCEDQLSRTGGKFDLRFSRHGNSPSNDVFNPHDDAEPFLSNILRYSQGRLAPALERLVIILRDTLPIAVELEDIRQECNREGYMVDTFAKAAGWYRILYPDLDHALDCRLLSEHRVAIVDASQSLVKPPRDAEPDPTTKPSNDTSAKMDTDAPETSVGSNNTSVSTPNSLAPVRLGLQPIPGFSDIVKSAVKDAVAERRRIIGLADITSGVVCPTSSVGLLIRKIHNGVVAKLKDTA</sequence>
<evidence type="ECO:0000256" key="8">
    <source>
        <dbReference type="ARBA" id="ARBA00032007"/>
    </source>
</evidence>
<dbReference type="PANTHER" id="PTHR12809">
    <property type="entry name" value="MEDIATOR COMPLEX SUBUNIT"/>
    <property type="match status" value="1"/>
</dbReference>
<dbReference type="InterPro" id="IPR055122">
    <property type="entry name" value="Med14_N"/>
</dbReference>
<dbReference type="GO" id="GO:0003712">
    <property type="term" value="F:transcription coregulator activity"/>
    <property type="evidence" value="ECO:0007669"/>
    <property type="project" value="UniProtKB-UniRule"/>
</dbReference>
<feature type="compositionally biased region" description="Polar residues" evidence="10">
    <location>
        <begin position="1040"/>
        <end position="1049"/>
    </location>
</feature>
<dbReference type="GO" id="GO:0016592">
    <property type="term" value="C:mediator complex"/>
    <property type="evidence" value="ECO:0007669"/>
    <property type="project" value="UniProtKB-UniRule"/>
</dbReference>
<dbReference type="AlphaFoldDB" id="A0A5C3KYQ8"/>
<accession>A0A5C3KYQ8</accession>
<comment type="subcellular location">
    <subcellularLocation>
        <location evidence="1 9">Nucleus</location>
    </subcellularLocation>
</comment>
<evidence type="ECO:0000256" key="7">
    <source>
        <dbReference type="ARBA" id="ARBA00023242"/>
    </source>
</evidence>
<organism evidence="12 13">
    <name type="scientific">Coprinopsis marcescibilis</name>
    <name type="common">Agaric fungus</name>
    <name type="synonym">Psathyrella marcescibilis</name>
    <dbReference type="NCBI Taxonomy" id="230819"/>
    <lineage>
        <taxon>Eukaryota</taxon>
        <taxon>Fungi</taxon>
        <taxon>Dikarya</taxon>
        <taxon>Basidiomycota</taxon>
        <taxon>Agaricomycotina</taxon>
        <taxon>Agaricomycetes</taxon>
        <taxon>Agaricomycetidae</taxon>
        <taxon>Agaricales</taxon>
        <taxon>Agaricineae</taxon>
        <taxon>Psathyrellaceae</taxon>
        <taxon>Coprinopsis</taxon>
    </lineage>
</organism>
<reference evidence="12 13" key="1">
    <citation type="journal article" date="2019" name="Nat. Ecol. Evol.">
        <title>Megaphylogeny resolves global patterns of mushroom evolution.</title>
        <authorList>
            <person name="Varga T."/>
            <person name="Krizsan K."/>
            <person name="Foldi C."/>
            <person name="Dima B."/>
            <person name="Sanchez-Garcia M."/>
            <person name="Sanchez-Ramirez S."/>
            <person name="Szollosi G.J."/>
            <person name="Szarkandi J.G."/>
            <person name="Papp V."/>
            <person name="Albert L."/>
            <person name="Andreopoulos W."/>
            <person name="Angelini C."/>
            <person name="Antonin V."/>
            <person name="Barry K.W."/>
            <person name="Bougher N.L."/>
            <person name="Buchanan P."/>
            <person name="Buyck B."/>
            <person name="Bense V."/>
            <person name="Catcheside P."/>
            <person name="Chovatia M."/>
            <person name="Cooper J."/>
            <person name="Damon W."/>
            <person name="Desjardin D."/>
            <person name="Finy P."/>
            <person name="Geml J."/>
            <person name="Haridas S."/>
            <person name="Hughes K."/>
            <person name="Justo A."/>
            <person name="Karasinski D."/>
            <person name="Kautmanova I."/>
            <person name="Kiss B."/>
            <person name="Kocsube S."/>
            <person name="Kotiranta H."/>
            <person name="LaButti K.M."/>
            <person name="Lechner B.E."/>
            <person name="Liimatainen K."/>
            <person name="Lipzen A."/>
            <person name="Lukacs Z."/>
            <person name="Mihaltcheva S."/>
            <person name="Morgado L.N."/>
            <person name="Niskanen T."/>
            <person name="Noordeloos M.E."/>
            <person name="Ohm R.A."/>
            <person name="Ortiz-Santana B."/>
            <person name="Ovrebo C."/>
            <person name="Racz N."/>
            <person name="Riley R."/>
            <person name="Savchenko A."/>
            <person name="Shiryaev A."/>
            <person name="Soop K."/>
            <person name="Spirin V."/>
            <person name="Szebenyi C."/>
            <person name="Tomsovsky M."/>
            <person name="Tulloss R.E."/>
            <person name="Uehling J."/>
            <person name="Grigoriev I.V."/>
            <person name="Vagvolgyi C."/>
            <person name="Papp T."/>
            <person name="Martin F.M."/>
            <person name="Miettinen O."/>
            <person name="Hibbett D.S."/>
            <person name="Nagy L.G."/>
        </authorList>
    </citation>
    <scope>NUCLEOTIDE SEQUENCE [LARGE SCALE GENOMIC DNA]</scope>
    <source>
        <strain evidence="12 13">CBS 121175</strain>
    </source>
</reference>
<dbReference type="PANTHER" id="PTHR12809:SF2">
    <property type="entry name" value="MEDIATOR OF RNA POLYMERASE II TRANSCRIPTION SUBUNIT 14"/>
    <property type="match status" value="1"/>
</dbReference>
<comment type="function">
    <text evidence="9">Component of the Mediator complex, a coactivator involved in the regulated transcription of nearly all RNA polymerase II-dependent genes. Mediator functions as a bridge to convey information from gene-specific regulatory proteins to the basal RNA polymerase II transcription machinery. Mediator is recruited to promoters by direct interactions with regulatory proteins and serves as a scaffold for the assembly of a functional preinitiation complex with RNA polymerase II and the general transcription factors.</text>
</comment>
<feature type="region of interest" description="Disordered" evidence="10">
    <location>
        <begin position="1027"/>
        <end position="1069"/>
    </location>
</feature>
<name>A0A5C3KYQ8_COPMA</name>
<keyword evidence="13" id="KW-1185">Reference proteome</keyword>
<comment type="subunit">
    <text evidence="9">Component of the Mediator complex.</text>
</comment>
<dbReference type="EMBL" id="ML210185">
    <property type="protein sequence ID" value="TFK25544.1"/>
    <property type="molecule type" value="Genomic_DNA"/>
</dbReference>
<evidence type="ECO:0000256" key="9">
    <source>
        <dbReference type="RuleBase" id="RU365082"/>
    </source>
</evidence>
<dbReference type="Pfam" id="PF08638">
    <property type="entry name" value="Med14"/>
    <property type="match status" value="1"/>
</dbReference>
<dbReference type="GO" id="GO:0070847">
    <property type="term" value="C:core mediator complex"/>
    <property type="evidence" value="ECO:0007669"/>
    <property type="project" value="TreeGrafter"/>
</dbReference>
<evidence type="ECO:0000256" key="1">
    <source>
        <dbReference type="ARBA" id="ARBA00004123"/>
    </source>
</evidence>
<comment type="similarity">
    <text evidence="2 9">Belongs to the Mediator complex subunit 14 family.</text>
</comment>
<dbReference type="OrthoDB" id="205099at2759"/>
<evidence type="ECO:0000313" key="12">
    <source>
        <dbReference type="EMBL" id="TFK25544.1"/>
    </source>
</evidence>
<gene>
    <name evidence="12" type="ORF">FA15DRAFT_668427</name>
</gene>
<evidence type="ECO:0000256" key="2">
    <source>
        <dbReference type="ARBA" id="ARBA00007813"/>
    </source>
</evidence>
<feature type="compositionally biased region" description="Low complexity" evidence="10">
    <location>
        <begin position="1057"/>
        <end position="1069"/>
    </location>
</feature>
<dbReference type="Proteomes" id="UP000307440">
    <property type="component" value="Unassembled WGS sequence"/>
</dbReference>
<evidence type="ECO:0000313" key="13">
    <source>
        <dbReference type="Proteomes" id="UP000307440"/>
    </source>
</evidence>
<evidence type="ECO:0000259" key="11">
    <source>
        <dbReference type="Pfam" id="PF08638"/>
    </source>
</evidence>
<evidence type="ECO:0000256" key="4">
    <source>
        <dbReference type="ARBA" id="ARBA00023015"/>
    </source>
</evidence>
<feature type="domain" description="Mediator complex subunit MED14 N-terminal" evidence="11">
    <location>
        <begin position="51"/>
        <end position="239"/>
    </location>
</feature>
<evidence type="ECO:0000256" key="10">
    <source>
        <dbReference type="SAM" id="MobiDB-lite"/>
    </source>
</evidence>
<keyword evidence="4 9" id="KW-0805">Transcription regulation</keyword>
<evidence type="ECO:0000256" key="6">
    <source>
        <dbReference type="ARBA" id="ARBA00023163"/>
    </source>
</evidence>
<evidence type="ECO:0000256" key="3">
    <source>
        <dbReference type="ARBA" id="ARBA00019619"/>
    </source>
</evidence>
<keyword evidence="5 9" id="KW-0010">Activator</keyword>
<dbReference type="STRING" id="230819.A0A5C3KYQ8"/>
<keyword evidence="6 9" id="KW-0804">Transcription</keyword>
<dbReference type="GO" id="GO:0006357">
    <property type="term" value="P:regulation of transcription by RNA polymerase II"/>
    <property type="evidence" value="ECO:0007669"/>
    <property type="project" value="InterPro"/>
</dbReference>
<dbReference type="InterPro" id="IPR013947">
    <property type="entry name" value="Mediator_Med14"/>
</dbReference>